<evidence type="ECO:0000256" key="6">
    <source>
        <dbReference type="ARBA" id="ARBA00023316"/>
    </source>
</evidence>
<dbReference type="Pfam" id="PF02618">
    <property type="entry name" value="YceG"/>
    <property type="match status" value="1"/>
</dbReference>
<reference evidence="9" key="1">
    <citation type="submission" date="2015-08" db="EMBL/GenBank/DDBJ databases">
        <title>Genome sequencing project for genomic taxonomy and phylogenomics of Bacillus-like bacteria.</title>
        <authorList>
            <person name="Liu B."/>
            <person name="Wang J."/>
            <person name="Zhu Y."/>
            <person name="Liu G."/>
            <person name="Chen Q."/>
            <person name="Chen Z."/>
            <person name="Lan J."/>
            <person name="Che J."/>
            <person name="Ge C."/>
            <person name="Shi H."/>
            <person name="Pan Z."/>
            <person name="Liu X."/>
        </authorList>
    </citation>
    <scope>NUCLEOTIDE SEQUENCE [LARGE SCALE GENOMIC DNA]</scope>
    <source>
        <strain evidence="9">FJAT-4402</strain>
    </source>
</reference>
<dbReference type="NCBIfam" id="TIGR00247">
    <property type="entry name" value="endolytic transglycosylase MltG"/>
    <property type="match status" value="1"/>
</dbReference>
<comment type="similarity">
    <text evidence="7">Belongs to the transglycosylase MltG family.</text>
</comment>
<reference evidence="8 9" key="2">
    <citation type="journal article" date="2016" name="Int. J. Syst. Evol. Microbiol.">
        <title>Bacillus gobiensis sp. nov., isolated from a soil sample.</title>
        <authorList>
            <person name="Liu B."/>
            <person name="Liu G.H."/>
            <person name="Cetin S."/>
            <person name="Schumann P."/>
            <person name="Pan Z.Z."/>
            <person name="Chen Q.Q."/>
        </authorList>
    </citation>
    <scope>NUCLEOTIDE SEQUENCE [LARGE SCALE GENOMIC DNA]</scope>
    <source>
        <strain evidence="8 9">FJAT-4402</strain>
    </source>
</reference>
<evidence type="ECO:0000256" key="4">
    <source>
        <dbReference type="ARBA" id="ARBA00023136"/>
    </source>
</evidence>
<keyword evidence="4 7" id="KW-0472">Membrane</keyword>
<gene>
    <name evidence="7" type="primary">mltG</name>
    <name evidence="8" type="ORF">AM592_09395</name>
</gene>
<protein>
    <recommendedName>
        <fullName evidence="7">Endolytic murein transglycosylase</fullName>
        <ecNumber evidence="7">4.2.2.29</ecNumber>
    </recommendedName>
    <alternativeName>
        <fullName evidence="7">Peptidoglycan lytic transglycosylase</fullName>
    </alternativeName>
    <alternativeName>
        <fullName evidence="7">Peptidoglycan polymerization terminase</fullName>
    </alternativeName>
</protein>
<organism evidence="8 9">
    <name type="scientific">Bacillus gobiensis</name>
    <dbReference type="NCBI Taxonomy" id="1441095"/>
    <lineage>
        <taxon>Bacteria</taxon>
        <taxon>Bacillati</taxon>
        <taxon>Bacillota</taxon>
        <taxon>Bacilli</taxon>
        <taxon>Bacillales</taxon>
        <taxon>Bacillaceae</taxon>
        <taxon>Bacillus</taxon>
    </lineage>
</organism>
<keyword evidence="5 7" id="KW-0456">Lyase</keyword>
<dbReference type="Gene3D" id="3.30.1490.480">
    <property type="entry name" value="Endolytic murein transglycosylase"/>
    <property type="match status" value="1"/>
</dbReference>
<dbReference type="Gene3D" id="3.30.160.60">
    <property type="entry name" value="Classic Zinc Finger"/>
    <property type="match status" value="1"/>
</dbReference>
<feature type="site" description="Important for catalytic activity" evidence="7">
    <location>
        <position position="239"/>
    </location>
</feature>
<dbReference type="PATRIC" id="fig|1441095.3.peg.2070"/>
<evidence type="ECO:0000256" key="1">
    <source>
        <dbReference type="ARBA" id="ARBA00022475"/>
    </source>
</evidence>
<keyword evidence="3 7" id="KW-1133">Transmembrane helix</keyword>
<sequence length="357" mass="40375">MQAKKVRKIVFSIIAAIVVVIAVSAGGAYFYIKSALEPTDSTNNESIHINIPSGSSVSDIAGILESNELIKDSRIFRYYVRFENVSGFQAGDFNLKKSMGTSEIIEKLTKGENEVAFQLIVPEGRKIDQIADTIAENTSYSSEEVMKTLDDRKFINELKEKYPETITDEIFNKNIKHPLEGYLYPATYPFYNPQTSLKEIVIRMVEETDKQVKKYKSTMDERNMSVHKTLTMASLIEEEATAKVDRHKISSVFHNRLKKDMPLQTDPTVLYALGEHKDRVVYKDLEVNSPFNTYKNKGLTPGPIANAGTTSWEAALNPENTEFVYFLAKKDGEVVFTKTLEEHNAAKEKFIINPEGE</sequence>
<proteinExistence type="inferred from homology"/>
<dbReference type="PANTHER" id="PTHR30518">
    <property type="entry name" value="ENDOLYTIC MUREIN TRANSGLYCOSYLASE"/>
    <property type="match status" value="1"/>
</dbReference>
<dbReference type="GO" id="GO:0008932">
    <property type="term" value="F:lytic endotransglycosylase activity"/>
    <property type="evidence" value="ECO:0007669"/>
    <property type="project" value="UniProtKB-UniRule"/>
</dbReference>
<dbReference type="PANTHER" id="PTHR30518:SF2">
    <property type="entry name" value="ENDOLYTIC MUREIN TRANSGLYCOSYLASE"/>
    <property type="match status" value="1"/>
</dbReference>
<dbReference type="InterPro" id="IPR003770">
    <property type="entry name" value="MLTG-like"/>
</dbReference>
<dbReference type="CDD" id="cd08010">
    <property type="entry name" value="MltG_like"/>
    <property type="match status" value="1"/>
</dbReference>
<accession>A0A0M5JBB4</accession>
<keyword evidence="6 7" id="KW-0961">Cell wall biogenesis/degradation</keyword>
<evidence type="ECO:0000313" key="9">
    <source>
        <dbReference type="Proteomes" id="UP000067625"/>
    </source>
</evidence>
<comment type="catalytic activity">
    <reaction evidence="7">
        <text>a peptidoglycan chain = a peptidoglycan chain with N-acetyl-1,6-anhydromuramyl-[peptide] at the reducing end + a peptidoglycan chain with N-acetylglucosamine at the non-reducing end.</text>
        <dbReference type="EC" id="4.2.2.29"/>
    </reaction>
</comment>
<dbReference type="GO" id="GO:0071555">
    <property type="term" value="P:cell wall organization"/>
    <property type="evidence" value="ECO:0007669"/>
    <property type="project" value="UniProtKB-KW"/>
</dbReference>
<dbReference type="EMBL" id="CP012600">
    <property type="protein sequence ID" value="ALC84177.1"/>
    <property type="molecule type" value="Genomic_DNA"/>
</dbReference>
<comment type="function">
    <text evidence="7">Functions as a peptidoglycan terminase that cleaves nascent peptidoglycan strands endolytically to terminate their elongation.</text>
</comment>
<evidence type="ECO:0000256" key="7">
    <source>
        <dbReference type="HAMAP-Rule" id="MF_02065"/>
    </source>
</evidence>
<comment type="subcellular location">
    <subcellularLocation>
        <location evidence="7">Cell membrane</location>
        <topology evidence="7">Single-pass membrane protein</topology>
    </subcellularLocation>
</comment>
<keyword evidence="1 7" id="KW-1003">Cell membrane</keyword>
<dbReference type="AlphaFoldDB" id="A0A0M5JBB4"/>
<evidence type="ECO:0000313" key="8">
    <source>
        <dbReference type="EMBL" id="ALC84177.1"/>
    </source>
</evidence>
<evidence type="ECO:0000256" key="3">
    <source>
        <dbReference type="ARBA" id="ARBA00022989"/>
    </source>
</evidence>
<keyword evidence="2 7" id="KW-0812">Transmembrane</keyword>
<name>A0A0M5JBB4_9BACI</name>
<keyword evidence="9" id="KW-1185">Reference proteome</keyword>
<dbReference type="Proteomes" id="UP000067625">
    <property type="component" value="Chromosome"/>
</dbReference>
<dbReference type="GO" id="GO:0005886">
    <property type="term" value="C:plasma membrane"/>
    <property type="evidence" value="ECO:0007669"/>
    <property type="project" value="UniProtKB-SubCell"/>
</dbReference>
<dbReference type="STRING" id="1441095.AM592_09395"/>
<evidence type="ECO:0000256" key="2">
    <source>
        <dbReference type="ARBA" id="ARBA00022692"/>
    </source>
</evidence>
<dbReference type="EC" id="4.2.2.29" evidence="7"/>
<dbReference type="HAMAP" id="MF_02065">
    <property type="entry name" value="MltG"/>
    <property type="match status" value="1"/>
</dbReference>
<dbReference type="GO" id="GO:0009252">
    <property type="term" value="P:peptidoglycan biosynthetic process"/>
    <property type="evidence" value="ECO:0007669"/>
    <property type="project" value="UniProtKB-UniRule"/>
</dbReference>
<evidence type="ECO:0000256" key="5">
    <source>
        <dbReference type="ARBA" id="ARBA00023239"/>
    </source>
</evidence>
<feature type="transmembrane region" description="Helical" evidence="7">
    <location>
        <begin position="9"/>
        <end position="32"/>
    </location>
</feature>